<dbReference type="PROSITE" id="PS00329">
    <property type="entry name" value="HSP70_2"/>
    <property type="match status" value="1"/>
</dbReference>
<dbReference type="InterPro" id="IPR013126">
    <property type="entry name" value="Hsp_70_fam"/>
</dbReference>
<sequence length="458" mass="51111">MTYSTFAGFDFGTSNCAFGLYQDQRPVLASLPAHGRYLPSTLFAPTREVISGWLYQQLQPVGLGQAYSIHRQPHIQRSLLALKEAQLDGYGGELYFGQQAFAAYMDDPLDCYYVKSPKSFLGASGLTERHQQQFEDIIAATMWHIRSQVAQHTQCWPEQVVIGRPVNFQGVNSQQSNIQAVQILTQAAKFAGFKQIEFLYEPLAAGLTYQATLTQAKRVLVVDIGGGTSDISMMEMGPEYDQKFDHERLVLGYSGKRLGGNDFDIALNLLALMPQLGMNQTLASGQPMPHKIYHDAASVNNLPAQSDFYARQTSQLLAQLKDDMQPHFWQRLSHLQQEQLTQRLNRSAEQTKITLAEQTHYVCSLDYIEASLSVPISVAQLVEASHKLTDTLAQLIEEVIQQAGHQPDVLFLTGGSAQSPIIRDYLKTRFVGIEQVSGDNFGSVTEGLTRWAKQIYAH</sequence>
<dbReference type="PANTHER" id="PTHR19375">
    <property type="entry name" value="HEAT SHOCK PROTEIN 70KDA"/>
    <property type="match status" value="1"/>
</dbReference>
<accession>A0ABW9G402</accession>
<name>A0ABW9G402_9GAMM</name>
<dbReference type="Gene3D" id="3.90.640.10">
    <property type="entry name" value="Actin, Chain A, domain 4"/>
    <property type="match status" value="1"/>
</dbReference>
<dbReference type="InterPro" id="IPR018181">
    <property type="entry name" value="Heat_shock_70_CS"/>
</dbReference>
<comment type="similarity">
    <text evidence="1">Belongs to the heat shock protein 70 family.</text>
</comment>
<dbReference type="Gene3D" id="3.30.420.40">
    <property type="match status" value="2"/>
</dbReference>
<evidence type="ECO:0000256" key="1">
    <source>
        <dbReference type="ARBA" id="ARBA00007381"/>
    </source>
</evidence>
<dbReference type="SUPFAM" id="SSF53067">
    <property type="entry name" value="Actin-like ATPase domain"/>
    <property type="match status" value="2"/>
</dbReference>
<evidence type="ECO:0000256" key="3">
    <source>
        <dbReference type="ARBA" id="ARBA00022840"/>
    </source>
</evidence>
<protein>
    <submittedName>
        <fullName evidence="4">Molecular chaperone</fullName>
    </submittedName>
</protein>
<dbReference type="NCBIfam" id="NF008673">
    <property type="entry name" value="PRK11678.1"/>
    <property type="match status" value="1"/>
</dbReference>
<keyword evidence="5" id="KW-1185">Reference proteome</keyword>
<dbReference type="Pfam" id="PF00012">
    <property type="entry name" value="HSP70"/>
    <property type="match status" value="1"/>
</dbReference>
<comment type="caution">
    <text evidence="4">The sequence shown here is derived from an EMBL/GenBank/DDBJ whole genome shotgun (WGS) entry which is preliminary data.</text>
</comment>
<dbReference type="InterPro" id="IPR043129">
    <property type="entry name" value="ATPase_NBD"/>
</dbReference>
<evidence type="ECO:0000313" key="4">
    <source>
        <dbReference type="EMBL" id="MFM2484094.1"/>
    </source>
</evidence>
<keyword evidence="2" id="KW-0547">Nucleotide-binding</keyword>
<proteinExistence type="inferred from homology"/>
<gene>
    <name evidence="4" type="primary">yegD</name>
    <name evidence="4" type="ORF">ABUE30_03280</name>
</gene>
<evidence type="ECO:0000313" key="5">
    <source>
        <dbReference type="Proteomes" id="UP001629953"/>
    </source>
</evidence>
<keyword evidence="3" id="KW-0067">ATP-binding</keyword>
<dbReference type="Proteomes" id="UP001629953">
    <property type="component" value="Unassembled WGS sequence"/>
</dbReference>
<dbReference type="EMBL" id="JBEQCT010000001">
    <property type="protein sequence ID" value="MFM2484094.1"/>
    <property type="molecule type" value="Genomic_DNA"/>
</dbReference>
<dbReference type="RefSeq" id="WP_408622233.1">
    <property type="nucleotide sequence ID" value="NZ_JBEQCT010000001.1"/>
</dbReference>
<evidence type="ECO:0000256" key="2">
    <source>
        <dbReference type="ARBA" id="ARBA00022741"/>
    </source>
</evidence>
<organism evidence="4 5">
    <name type="scientific">Celerinatantimonas yamalensis</name>
    <dbReference type="NCBI Taxonomy" id="559956"/>
    <lineage>
        <taxon>Bacteria</taxon>
        <taxon>Pseudomonadati</taxon>
        <taxon>Pseudomonadota</taxon>
        <taxon>Gammaproteobacteria</taxon>
        <taxon>Celerinatantimonadaceae</taxon>
        <taxon>Celerinatantimonas</taxon>
    </lineage>
</organism>
<reference evidence="4 5" key="1">
    <citation type="journal article" date="2013" name="Int. J. Syst. Evol. Microbiol.">
        <title>Celerinatantimonas yamalensis sp. nov., a cold-adapted diazotrophic bacterium from a cold permafrost brine.</title>
        <authorList>
            <person name="Shcherbakova V."/>
            <person name="Chuvilskaya N."/>
            <person name="Rivkina E."/>
            <person name="Demidov N."/>
            <person name="Uchaeva V."/>
            <person name="Suetin S."/>
            <person name="Suzina N."/>
            <person name="Gilichinsky D."/>
        </authorList>
    </citation>
    <scope>NUCLEOTIDE SEQUENCE [LARGE SCALE GENOMIC DNA]</scope>
    <source>
        <strain evidence="4 5">C7</strain>
    </source>
</reference>